<organism evidence="2 3">
    <name type="scientific">Streptomyces thermolineatus</name>
    <dbReference type="NCBI Taxonomy" id="44033"/>
    <lineage>
        <taxon>Bacteria</taxon>
        <taxon>Bacillati</taxon>
        <taxon>Actinomycetota</taxon>
        <taxon>Actinomycetes</taxon>
        <taxon>Kitasatosporales</taxon>
        <taxon>Streptomycetaceae</taxon>
        <taxon>Streptomyces</taxon>
    </lineage>
</organism>
<accession>A0ABN3MH76</accession>
<feature type="compositionally biased region" description="Low complexity" evidence="1">
    <location>
        <begin position="454"/>
        <end position="464"/>
    </location>
</feature>
<feature type="region of interest" description="Disordered" evidence="1">
    <location>
        <begin position="454"/>
        <end position="474"/>
    </location>
</feature>
<reference evidence="2 3" key="1">
    <citation type="journal article" date="2019" name="Int. J. Syst. Evol. Microbiol.">
        <title>The Global Catalogue of Microorganisms (GCM) 10K type strain sequencing project: providing services to taxonomists for standard genome sequencing and annotation.</title>
        <authorList>
            <consortium name="The Broad Institute Genomics Platform"/>
            <consortium name="The Broad Institute Genome Sequencing Center for Infectious Disease"/>
            <person name="Wu L."/>
            <person name="Ma J."/>
        </authorList>
    </citation>
    <scope>NUCLEOTIDE SEQUENCE [LARGE SCALE GENOMIC DNA]</scope>
    <source>
        <strain evidence="2 3">JCM 6307</strain>
    </source>
</reference>
<dbReference type="RefSeq" id="WP_344384850.1">
    <property type="nucleotide sequence ID" value="NZ_BAAATA010000030.1"/>
</dbReference>
<comment type="caution">
    <text evidence="2">The sequence shown here is derived from an EMBL/GenBank/DDBJ whole genome shotgun (WGS) entry which is preliminary data.</text>
</comment>
<dbReference type="EMBL" id="BAAATA010000030">
    <property type="protein sequence ID" value="GAA2501949.1"/>
    <property type="molecule type" value="Genomic_DNA"/>
</dbReference>
<sequence length="690" mass="71109">MTGYAPHPHVGGRGAVLQLLAAWRMAWPGTPRVIVITGTPGSGRSRLVAGFLMLCDPRARARLPLGDMDPSAVPPEGPAPLVADPRGRTAGAVMRLIAEALEPGTPAAPDGAPEGETGTEDLLAAVARTGEPVSVVVPDVDLAGPLRTVDGPARLVREVLGPLARTDTVQLLADVPRPLVGALTDGLPVGSFLVVDLDDPQWADPEGLVRQAEHALDPDTGAPPLPFTTDPQARRELARAVAARAAGNRLTAHLAVHSILMCPEGFDPADPGQLPRDVAEAVDLHARRLGADPALLRQALTPLAFAEGDGLPFKLWGRLASAAAGRDLRPTVTGAPELTGPFIDSAEDEDGRTLLRLLHPAIGDAVRAAAGDPAPVQRAITEALLDTVPARSSGTGRDWTGATAYARDLIAGHALQAGLLPRLLDDPGLVVAADPVALHAAAEAAAGVAAGQTAGHTAGSGAQGTEPGSGLTPAGRTYLRTAPLLVRLRAAPRERAALLESAYTEDTLTEHATAMHHLGFDLPWRTAWSLDFPGIRAVAVGTLPAGAGGPQPVAVLTVPAGTPGARPLGGEAALVYGLHSPTWYDVDPAAVERPTEEARAAAPCVLERDADRLRVRERATGRVAAVLVPDSPLTGADLAADGTLLVATARGAKVLQIRPPAPSLPHQAGHPADDRDDDRDGRPAGRPVPH</sequence>
<evidence type="ECO:0000313" key="2">
    <source>
        <dbReference type="EMBL" id="GAA2501949.1"/>
    </source>
</evidence>
<evidence type="ECO:0000256" key="1">
    <source>
        <dbReference type="SAM" id="MobiDB-lite"/>
    </source>
</evidence>
<name>A0ABN3MH76_9ACTN</name>
<evidence type="ECO:0008006" key="4">
    <source>
        <dbReference type="Google" id="ProtNLM"/>
    </source>
</evidence>
<dbReference type="Proteomes" id="UP001501358">
    <property type="component" value="Unassembled WGS sequence"/>
</dbReference>
<evidence type="ECO:0000313" key="3">
    <source>
        <dbReference type="Proteomes" id="UP001501358"/>
    </source>
</evidence>
<protein>
    <recommendedName>
        <fullName evidence="4">ATP-binding protein</fullName>
    </recommendedName>
</protein>
<gene>
    <name evidence="2" type="ORF">GCM10010406_43060</name>
</gene>
<keyword evidence="3" id="KW-1185">Reference proteome</keyword>
<proteinExistence type="predicted"/>
<feature type="region of interest" description="Disordered" evidence="1">
    <location>
        <begin position="657"/>
        <end position="690"/>
    </location>
</feature>